<reference evidence="2" key="1">
    <citation type="submission" date="2020-09" db="EMBL/GenBank/DDBJ databases">
        <title>Complete genome sequencing of Faecalibacillus intestinalis strain 14EGH31.</title>
        <authorList>
            <person name="Sakamoto M."/>
            <person name="Murakami T."/>
            <person name="Mori H."/>
        </authorList>
    </citation>
    <scope>NUCLEOTIDE SEQUENCE [LARGE SCALE GENOMIC DNA]</scope>
    <source>
        <strain evidence="2">14EGH31</strain>
    </source>
</reference>
<evidence type="ECO:0000313" key="2">
    <source>
        <dbReference type="Proteomes" id="UP000593842"/>
    </source>
</evidence>
<dbReference type="KEGG" id="fit:Fi14EGH31_11760"/>
<dbReference type="RefSeq" id="WP_118470844.1">
    <property type="nucleotide sequence ID" value="NZ_AP024085.1"/>
</dbReference>
<name>A0A7I8E1S5_9FIRM</name>
<proteinExistence type="predicted"/>
<protein>
    <submittedName>
        <fullName evidence="1">Uncharacterized protein</fullName>
    </submittedName>
</protein>
<organism evidence="1 2">
    <name type="scientific">Faecalibacillus intestinalis</name>
    <dbReference type="NCBI Taxonomy" id="1982626"/>
    <lineage>
        <taxon>Bacteria</taxon>
        <taxon>Bacillati</taxon>
        <taxon>Bacillota</taxon>
        <taxon>Erysipelotrichia</taxon>
        <taxon>Erysipelotrichales</taxon>
        <taxon>Coprobacillaceae</taxon>
        <taxon>Faecalibacillus</taxon>
    </lineage>
</organism>
<dbReference type="Proteomes" id="UP000593842">
    <property type="component" value="Chromosome"/>
</dbReference>
<dbReference type="EMBL" id="AP024085">
    <property type="protein sequence ID" value="BCL57464.1"/>
    <property type="molecule type" value="Genomic_DNA"/>
</dbReference>
<accession>A0A7I8E1S5</accession>
<dbReference type="AlphaFoldDB" id="A0A7I8E1S5"/>
<sequence length="117" mass="12995">MGKFIKNDGTKIPVGTVLFDGTTQSDFILTDDISNYDYLEIFYRSHNWVNPKSTRMSLKAGARVHLSDVHASENTITIYEMTLVFSGKNVTLSGCTKVVGGVYITEVEGTIYQVIGY</sequence>
<dbReference type="GeneID" id="70579610"/>
<gene>
    <name evidence="1" type="ORF">Fi14EGH31_11760</name>
</gene>
<evidence type="ECO:0000313" key="1">
    <source>
        <dbReference type="EMBL" id="BCL57464.1"/>
    </source>
</evidence>